<organism evidence="6">
    <name type="scientific">Megabalanus rosa</name>
    <name type="common">Acorn barnacle</name>
    <dbReference type="NCBI Taxonomy" id="6680"/>
    <lineage>
        <taxon>Eukaryota</taxon>
        <taxon>Metazoa</taxon>
        <taxon>Ecdysozoa</taxon>
        <taxon>Arthropoda</taxon>
        <taxon>Crustacea</taxon>
        <taxon>Multicrustacea</taxon>
        <taxon>Cirripedia</taxon>
        <taxon>Thoracica</taxon>
        <taxon>Thoracicalcarea</taxon>
        <taxon>Balanomorpha</taxon>
        <taxon>Balanoidea</taxon>
        <taxon>Balanidae</taxon>
        <taxon>Megabalaninae</taxon>
        <taxon>Megabalanus</taxon>
    </lineage>
</organism>
<dbReference type="PROSITE" id="PS00615">
    <property type="entry name" value="C_TYPE_LECTIN_1"/>
    <property type="match status" value="1"/>
</dbReference>
<dbReference type="InterPro" id="IPR052309">
    <property type="entry name" value="C-type_Lectin_Domain_Fam1"/>
</dbReference>
<sequence>MMLSTVLSVVLLLAAHSAAVQGYGVPEEPPPVPDTCGHVAEERVTQAFAELTTKLSELQENVTNTFHGCNHCPDGWVTSENKCFHVPLEKASWMVAHGVCARLDSRARLASIDAADQAVVEPLSSEKMWIGLSYDSANDAWVWADDSHSSHRNWYATQPDDESELCVLIKEDQYRQWHDYNCNDRYNFVCEIVLH</sequence>
<evidence type="ECO:0000256" key="1">
    <source>
        <dbReference type="ARBA" id="ARBA00022734"/>
    </source>
</evidence>
<dbReference type="PANTHER" id="PTHR46490:SF6">
    <property type="entry name" value="ASIALOGLYCOPROTEIN RECEPTOR 1-LIKE-RELATED"/>
    <property type="match status" value="1"/>
</dbReference>
<accession>Q27340</accession>
<evidence type="ECO:0000256" key="3">
    <source>
        <dbReference type="ARBA" id="ARBA00023180"/>
    </source>
</evidence>
<evidence type="ECO:0000256" key="4">
    <source>
        <dbReference type="SAM" id="SignalP"/>
    </source>
</evidence>
<dbReference type="Pfam" id="PF00059">
    <property type="entry name" value="Lectin_C"/>
    <property type="match status" value="1"/>
</dbReference>
<evidence type="ECO:0000259" key="5">
    <source>
        <dbReference type="PROSITE" id="PS50041"/>
    </source>
</evidence>
<dbReference type="InterPro" id="IPR018378">
    <property type="entry name" value="C-type_lectin_CS"/>
</dbReference>
<feature type="chain" id="PRO_5004203602" evidence="4">
    <location>
        <begin position="23"/>
        <end position="195"/>
    </location>
</feature>
<dbReference type="AlphaFoldDB" id="Q27340"/>
<dbReference type="CDD" id="cd00037">
    <property type="entry name" value="CLECT"/>
    <property type="match status" value="1"/>
</dbReference>
<dbReference type="SMART" id="SM00034">
    <property type="entry name" value="CLECT"/>
    <property type="match status" value="1"/>
</dbReference>
<feature type="domain" description="C-type lectin" evidence="5">
    <location>
        <begin position="79"/>
        <end position="191"/>
    </location>
</feature>
<protein>
    <submittedName>
        <fullName evidence="6">Lectin BRA-2</fullName>
    </submittedName>
</protein>
<dbReference type="EMBL" id="D10615">
    <property type="protein sequence ID" value="BAA01470.1"/>
    <property type="molecule type" value="mRNA"/>
</dbReference>
<dbReference type="PROSITE" id="PS50041">
    <property type="entry name" value="C_TYPE_LECTIN_2"/>
    <property type="match status" value="1"/>
</dbReference>
<evidence type="ECO:0000256" key="2">
    <source>
        <dbReference type="ARBA" id="ARBA00023157"/>
    </source>
</evidence>
<name>Q27340_MEGRO</name>
<dbReference type="Gene3D" id="3.10.100.10">
    <property type="entry name" value="Mannose-Binding Protein A, subunit A"/>
    <property type="match status" value="1"/>
</dbReference>
<evidence type="ECO:0000313" key="6">
    <source>
        <dbReference type="EMBL" id="BAA01470.1"/>
    </source>
</evidence>
<feature type="signal peptide" evidence="4">
    <location>
        <begin position="1"/>
        <end position="22"/>
    </location>
</feature>
<dbReference type="GO" id="GO:0030246">
    <property type="term" value="F:carbohydrate binding"/>
    <property type="evidence" value="ECO:0007669"/>
    <property type="project" value="UniProtKB-KW"/>
</dbReference>
<dbReference type="InterPro" id="IPR001304">
    <property type="entry name" value="C-type_lectin-like"/>
</dbReference>
<proteinExistence type="evidence at transcript level"/>
<dbReference type="InterPro" id="IPR016187">
    <property type="entry name" value="CTDL_fold"/>
</dbReference>
<reference evidence="6" key="1">
    <citation type="journal article" date="1994" name="Gene">
        <title>Cloning and analysis of the gene encoding lectin from the acorn barnacle Megabalanus rosa.</title>
        <authorList>
            <person name="Takamatsu N."/>
            <person name="Heishi M."/>
            <person name="Muramoto K."/>
            <person name="Kamiya H."/>
            <person name="Shiba T."/>
        </authorList>
    </citation>
    <scope>NUCLEOTIDE SEQUENCE</scope>
</reference>
<dbReference type="SUPFAM" id="SSF56436">
    <property type="entry name" value="C-type lectin-like"/>
    <property type="match status" value="1"/>
</dbReference>
<dbReference type="InterPro" id="IPR016186">
    <property type="entry name" value="C-type_lectin-like/link_sf"/>
</dbReference>
<keyword evidence="2" id="KW-1015">Disulfide bond</keyword>
<dbReference type="PANTHER" id="PTHR46490">
    <property type="entry name" value="C-TYPE LECTIN DOMAIN FAMILY 12 MEMBER A-RELATED"/>
    <property type="match status" value="1"/>
</dbReference>
<keyword evidence="3" id="KW-0325">Glycoprotein</keyword>
<keyword evidence="1" id="KW-0430">Lectin</keyword>
<keyword evidence="4" id="KW-0732">Signal</keyword>